<name>A0A183GER4_HELPZ</name>
<reference evidence="4" key="2">
    <citation type="submission" date="2019-09" db="UniProtKB">
        <authorList>
            <consortium name="WormBaseParasite"/>
        </authorList>
    </citation>
    <scope>IDENTIFICATION</scope>
</reference>
<dbReference type="WBParaSite" id="HPBE_0002084101-mRNA-1">
    <property type="protein sequence ID" value="HPBE_0002084101-mRNA-1"/>
    <property type="gene ID" value="HPBE_0002084101"/>
</dbReference>
<dbReference type="EMBL" id="UZAH01032484">
    <property type="protein sequence ID" value="VDP22087.1"/>
    <property type="molecule type" value="Genomic_DNA"/>
</dbReference>
<gene>
    <name evidence="2" type="ORF">HPBE_LOCUS20840</name>
</gene>
<accession>A0A3P8B4C7</accession>
<keyword evidence="3" id="KW-1185">Reference proteome</keyword>
<evidence type="ECO:0000256" key="1">
    <source>
        <dbReference type="SAM" id="SignalP"/>
    </source>
</evidence>
<dbReference type="Proteomes" id="UP000050761">
    <property type="component" value="Unassembled WGS sequence"/>
</dbReference>
<dbReference type="AlphaFoldDB" id="A0A183GER4"/>
<reference evidence="2 3" key="1">
    <citation type="submission" date="2018-11" db="EMBL/GenBank/DDBJ databases">
        <authorList>
            <consortium name="Pathogen Informatics"/>
        </authorList>
    </citation>
    <scope>NUCLEOTIDE SEQUENCE [LARGE SCALE GENOMIC DNA]</scope>
</reference>
<protein>
    <submittedName>
        <fullName evidence="4">Glycine-rich protein</fullName>
    </submittedName>
</protein>
<feature type="signal peptide" evidence="1">
    <location>
        <begin position="1"/>
        <end position="18"/>
    </location>
</feature>
<proteinExistence type="predicted"/>
<feature type="chain" id="PRO_5044552023" evidence="1">
    <location>
        <begin position="19"/>
        <end position="84"/>
    </location>
</feature>
<evidence type="ECO:0000313" key="4">
    <source>
        <dbReference type="WBParaSite" id="HPBE_0002084101-mRNA-1"/>
    </source>
</evidence>
<evidence type="ECO:0000313" key="3">
    <source>
        <dbReference type="Proteomes" id="UP000050761"/>
    </source>
</evidence>
<sequence>MSNILCLILAVLVHTASATNHYYYGDDHGGYGLGHDGYDHDYHHHKGYSKGFRKSGHGDYGSYKYGGWKSYSKGAEHGSHYGNL</sequence>
<evidence type="ECO:0000313" key="2">
    <source>
        <dbReference type="EMBL" id="VDP22087.1"/>
    </source>
</evidence>
<accession>A0A183GER4</accession>
<organism evidence="3 4">
    <name type="scientific">Heligmosomoides polygyrus</name>
    <name type="common">Parasitic roundworm</name>
    <dbReference type="NCBI Taxonomy" id="6339"/>
    <lineage>
        <taxon>Eukaryota</taxon>
        <taxon>Metazoa</taxon>
        <taxon>Ecdysozoa</taxon>
        <taxon>Nematoda</taxon>
        <taxon>Chromadorea</taxon>
        <taxon>Rhabditida</taxon>
        <taxon>Rhabditina</taxon>
        <taxon>Rhabditomorpha</taxon>
        <taxon>Strongyloidea</taxon>
        <taxon>Heligmosomidae</taxon>
        <taxon>Heligmosomoides</taxon>
    </lineage>
</organism>
<keyword evidence="1" id="KW-0732">Signal</keyword>